<accession>A0AAC9UFM7</accession>
<reference evidence="1 2" key="1">
    <citation type="submission" date="2015-03" db="EMBL/GenBank/DDBJ databases">
        <authorList>
            <person name="Xie B.-B."/>
            <person name="Rong J.-C."/>
            <person name="Qin Q.-L."/>
            <person name="Zhang Y.-Z."/>
        </authorList>
    </citation>
    <scope>NUCLEOTIDE SEQUENCE [LARGE SCALE GENOMIC DNA]</scope>
    <source>
        <strain evidence="1 2">KMM 661</strain>
    </source>
</reference>
<name>A0AAC9UFM7_9GAMM</name>
<evidence type="ECO:0000313" key="1">
    <source>
        <dbReference type="EMBL" id="ASM54265.1"/>
    </source>
</evidence>
<organism evidence="1 2">
    <name type="scientific">Pseudoalteromonas nigrifaciens</name>
    <dbReference type="NCBI Taxonomy" id="28109"/>
    <lineage>
        <taxon>Bacteria</taxon>
        <taxon>Pseudomonadati</taxon>
        <taxon>Pseudomonadota</taxon>
        <taxon>Gammaproteobacteria</taxon>
        <taxon>Alteromonadales</taxon>
        <taxon>Pseudoalteromonadaceae</taxon>
        <taxon>Pseudoalteromonas</taxon>
    </lineage>
</organism>
<proteinExistence type="predicted"/>
<dbReference type="Proteomes" id="UP000198329">
    <property type="component" value="Chromosome I"/>
</dbReference>
<dbReference type="KEGG" id="png:PNIG_a2225"/>
<evidence type="ECO:0000313" key="2">
    <source>
        <dbReference type="Proteomes" id="UP000198329"/>
    </source>
</evidence>
<dbReference type="EMBL" id="CP011036">
    <property type="protein sequence ID" value="ASM54265.1"/>
    <property type="molecule type" value="Genomic_DNA"/>
</dbReference>
<protein>
    <submittedName>
        <fullName evidence="1">Uncharacterized protein</fullName>
    </submittedName>
</protein>
<gene>
    <name evidence="1" type="ORF">PNIG_a2225</name>
</gene>
<keyword evidence="2" id="KW-1185">Reference proteome</keyword>
<sequence>MQTRAILFKFIYKLLFYATFFTRYLLAGSIKGSSGCKRLLSGSNKTRAHTGAHFKHQHTGKLCD</sequence>
<dbReference type="AlphaFoldDB" id="A0AAC9UFM7"/>